<dbReference type="GO" id="GO:0003735">
    <property type="term" value="F:structural constituent of ribosome"/>
    <property type="evidence" value="ECO:0007669"/>
    <property type="project" value="InterPro"/>
</dbReference>
<dbReference type="GO" id="GO:0005737">
    <property type="term" value="C:cytoplasm"/>
    <property type="evidence" value="ECO:0007669"/>
    <property type="project" value="UniProtKB-ARBA"/>
</dbReference>
<feature type="non-terminal residue" evidence="7">
    <location>
        <position position="1"/>
    </location>
</feature>
<dbReference type="GO" id="GO:0005840">
    <property type="term" value="C:ribosome"/>
    <property type="evidence" value="ECO:0007669"/>
    <property type="project" value="UniProtKB-KW"/>
</dbReference>
<keyword evidence="3" id="KW-0694">RNA-binding</keyword>
<evidence type="ECO:0000313" key="7">
    <source>
        <dbReference type="EMBL" id="GAH72712.1"/>
    </source>
</evidence>
<protein>
    <recommendedName>
        <fullName evidence="8">30S ribosomal protein S6</fullName>
    </recommendedName>
</protein>
<evidence type="ECO:0000256" key="2">
    <source>
        <dbReference type="ARBA" id="ARBA00022730"/>
    </source>
</evidence>
<feature type="compositionally biased region" description="Basic and acidic residues" evidence="6">
    <location>
        <begin position="140"/>
        <end position="155"/>
    </location>
</feature>
<evidence type="ECO:0008006" key="8">
    <source>
        <dbReference type="Google" id="ProtNLM"/>
    </source>
</evidence>
<dbReference type="EMBL" id="BARU01028618">
    <property type="protein sequence ID" value="GAH72712.1"/>
    <property type="molecule type" value="Genomic_DNA"/>
</dbReference>
<proteinExistence type="inferred from homology"/>
<dbReference type="InterPro" id="IPR035980">
    <property type="entry name" value="Ribosomal_bS6_sf"/>
</dbReference>
<dbReference type="NCBIfam" id="TIGR00166">
    <property type="entry name" value="S6"/>
    <property type="match status" value="1"/>
</dbReference>
<dbReference type="PROSITE" id="PS01048">
    <property type="entry name" value="RIBOSOMAL_S6"/>
    <property type="match status" value="1"/>
</dbReference>
<comment type="caution">
    <text evidence="7">The sequence shown here is derived from an EMBL/GenBank/DDBJ whole genome shotgun (WGS) entry which is preliminary data.</text>
</comment>
<dbReference type="PANTHER" id="PTHR21011">
    <property type="entry name" value="MITOCHONDRIAL 28S RIBOSOMAL PROTEIN S6"/>
    <property type="match status" value="1"/>
</dbReference>
<name>X1HTA3_9ZZZZ</name>
<dbReference type="Pfam" id="PF01250">
    <property type="entry name" value="Ribosomal_S6"/>
    <property type="match status" value="1"/>
</dbReference>
<feature type="compositionally biased region" description="Low complexity" evidence="6">
    <location>
        <begin position="95"/>
        <end position="119"/>
    </location>
</feature>
<evidence type="ECO:0000256" key="6">
    <source>
        <dbReference type="SAM" id="MobiDB-lite"/>
    </source>
</evidence>
<reference evidence="7" key="1">
    <citation type="journal article" date="2014" name="Front. Microbiol.">
        <title>High frequency of phylogenetically diverse reductive dehalogenase-homologous genes in deep subseafloor sedimentary metagenomes.</title>
        <authorList>
            <person name="Kawai M."/>
            <person name="Futagami T."/>
            <person name="Toyoda A."/>
            <person name="Takaki Y."/>
            <person name="Nishi S."/>
            <person name="Hori S."/>
            <person name="Arai W."/>
            <person name="Tsubouchi T."/>
            <person name="Morono Y."/>
            <person name="Uchiyama I."/>
            <person name="Ito T."/>
            <person name="Fujiyama A."/>
            <person name="Inagaki F."/>
            <person name="Takami H."/>
        </authorList>
    </citation>
    <scope>NUCLEOTIDE SEQUENCE</scope>
    <source>
        <strain evidence="7">Expedition CK06-06</strain>
    </source>
</reference>
<dbReference type="SUPFAM" id="SSF54995">
    <property type="entry name" value="Ribosomal protein S6"/>
    <property type="match status" value="1"/>
</dbReference>
<dbReference type="InterPro" id="IPR000529">
    <property type="entry name" value="Ribosomal_bS6"/>
</dbReference>
<evidence type="ECO:0000256" key="4">
    <source>
        <dbReference type="ARBA" id="ARBA00022980"/>
    </source>
</evidence>
<keyword evidence="5" id="KW-0687">Ribonucleoprotein</keyword>
<gene>
    <name evidence="7" type="ORF">S03H2_45656</name>
</gene>
<dbReference type="GO" id="GO:0006412">
    <property type="term" value="P:translation"/>
    <property type="evidence" value="ECO:0007669"/>
    <property type="project" value="InterPro"/>
</dbReference>
<dbReference type="InterPro" id="IPR014717">
    <property type="entry name" value="Transl_elong_EF1B/ribsomal_bS6"/>
</dbReference>
<comment type="similarity">
    <text evidence="1">Belongs to the bacterial ribosomal protein bS6 family.</text>
</comment>
<dbReference type="CDD" id="cd00473">
    <property type="entry name" value="bS6"/>
    <property type="match status" value="1"/>
</dbReference>
<sequence>ALEEEETEKIITQMAAVISKKKGKMIKEDRWGKRRLAYQIKKHEEAFYVFFHYEGDSAIPNELERRFKQSEAILRFLTVKKESKENVRKKRKEVSPPVEVQEPSPVEVQEPSPVEVQEPSGEEERVKEEDLAQEVLSPAKKTEEEESNGERKKDG</sequence>
<evidence type="ECO:0000256" key="3">
    <source>
        <dbReference type="ARBA" id="ARBA00022884"/>
    </source>
</evidence>
<dbReference type="AlphaFoldDB" id="X1HTA3"/>
<dbReference type="GO" id="GO:0070181">
    <property type="term" value="F:small ribosomal subunit rRNA binding"/>
    <property type="evidence" value="ECO:0007669"/>
    <property type="project" value="TreeGrafter"/>
</dbReference>
<dbReference type="HAMAP" id="MF_00360">
    <property type="entry name" value="Ribosomal_bS6"/>
    <property type="match status" value="1"/>
</dbReference>
<keyword evidence="2" id="KW-0699">rRNA-binding</keyword>
<evidence type="ECO:0000256" key="5">
    <source>
        <dbReference type="ARBA" id="ARBA00023274"/>
    </source>
</evidence>
<evidence type="ECO:0000256" key="1">
    <source>
        <dbReference type="ARBA" id="ARBA00009512"/>
    </source>
</evidence>
<dbReference type="PANTHER" id="PTHR21011:SF1">
    <property type="entry name" value="SMALL RIBOSOMAL SUBUNIT PROTEIN BS6M"/>
    <property type="match status" value="1"/>
</dbReference>
<organism evidence="7">
    <name type="scientific">marine sediment metagenome</name>
    <dbReference type="NCBI Taxonomy" id="412755"/>
    <lineage>
        <taxon>unclassified sequences</taxon>
        <taxon>metagenomes</taxon>
        <taxon>ecological metagenomes</taxon>
    </lineage>
</organism>
<dbReference type="InterPro" id="IPR020814">
    <property type="entry name" value="Ribosomal_S6_plastid/chlpt"/>
</dbReference>
<dbReference type="InterPro" id="IPR020815">
    <property type="entry name" value="Ribosomal_bS6_CS"/>
</dbReference>
<dbReference type="GO" id="GO:1990904">
    <property type="term" value="C:ribonucleoprotein complex"/>
    <property type="evidence" value="ECO:0007669"/>
    <property type="project" value="UniProtKB-KW"/>
</dbReference>
<dbReference type="Gene3D" id="3.30.70.60">
    <property type="match status" value="1"/>
</dbReference>
<feature type="region of interest" description="Disordered" evidence="6">
    <location>
        <begin position="83"/>
        <end position="155"/>
    </location>
</feature>
<accession>X1HTA3</accession>
<keyword evidence="4" id="KW-0689">Ribosomal protein</keyword>